<proteinExistence type="predicted"/>
<name>A0A0F9ILI3_9ZZZZ</name>
<evidence type="ECO:0000313" key="1">
    <source>
        <dbReference type="EMBL" id="KKL94650.1"/>
    </source>
</evidence>
<gene>
    <name evidence="1" type="ORF">LCGC14_1862570</name>
</gene>
<comment type="caution">
    <text evidence="1">The sequence shown here is derived from an EMBL/GenBank/DDBJ whole genome shotgun (WGS) entry which is preliminary data.</text>
</comment>
<sequence length="96" mass="11016">MQHFNTINLKKAVSLSRLTKTDVDLSKITVKDATYDGCTYPEGVIPLNARTDHAVDLATIKRLDDLLNIIWPHQILVQIGVRNRMPVLFVYQEVRR</sequence>
<reference evidence="1" key="1">
    <citation type="journal article" date="2015" name="Nature">
        <title>Complex archaea that bridge the gap between prokaryotes and eukaryotes.</title>
        <authorList>
            <person name="Spang A."/>
            <person name="Saw J.H."/>
            <person name="Jorgensen S.L."/>
            <person name="Zaremba-Niedzwiedzka K."/>
            <person name="Martijn J."/>
            <person name="Lind A.E."/>
            <person name="van Eijk R."/>
            <person name="Schleper C."/>
            <person name="Guy L."/>
            <person name="Ettema T.J."/>
        </authorList>
    </citation>
    <scope>NUCLEOTIDE SEQUENCE</scope>
</reference>
<accession>A0A0F9ILI3</accession>
<dbReference type="AlphaFoldDB" id="A0A0F9ILI3"/>
<protein>
    <submittedName>
        <fullName evidence="1">Uncharacterized protein</fullName>
    </submittedName>
</protein>
<dbReference type="EMBL" id="LAZR01018871">
    <property type="protein sequence ID" value="KKL94650.1"/>
    <property type="molecule type" value="Genomic_DNA"/>
</dbReference>
<organism evidence="1">
    <name type="scientific">marine sediment metagenome</name>
    <dbReference type="NCBI Taxonomy" id="412755"/>
    <lineage>
        <taxon>unclassified sequences</taxon>
        <taxon>metagenomes</taxon>
        <taxon>ecological metagenomes</taxon>
    </lineage>
</organism>